<dbReference type="Gene3D" id="1.20.120.20">
    <property type="entry name" value="Apolipoprotein"/>
    <property type="match status" value="2"/>
</dbReference>
<keyword evidence="1" id="KW-0472">Membrane</keyword>
<organism evidence="3 4">
    <name type="scientific">Enterococcus gallinarum</name>
    <dbReference type="NCBI Taxonomy" id="1353"/>
    <lineage>
        <taxon>Bacteria</taxon>
        <taxon>Bacillati</taxon>
        <taxon>Bacillota</taxon>
        <taxon>Bacilli</taxon>
        <taxon>Lactobacillales</taxon>
        <taxon>Enterococcaceae</taxon>
        <taxon>Enterococcus</taxon>
    </lineage>
</organism>
<evidence type="ECO:0000313" key="4">
    <source>
        <dbReference type="Proteomes" id="UP001241571"/>
    </source>
</evidence>
<keyword evidence="1" id="KW-1133">Transmembrane helix</keyword>
<dbReference type="NCBIfam" id="TIGR02675">
    <property type="entry name" value="tape_meas_nterm"/>
    <property type="match status" value="1"/>
</dbReference>
<dbReference type="Proteomes" id="UP001241571">
    <property type="component" value="Unassembled WGS sequence"/>
</dbReference>
<reference evidence="3 4" key="1">
    <citation type="submission" date="2023-06" db="EMBL/GenBank/DDBJ databases">
        <title>Acute promotion of culturable opportunistic pathogens and persistent increase of antibiotic resistance following antibiotic exposure in mouse gut microbiota.</title>
        <authorList>
            <person name="Li L."/>
            <person name="Wang B."/>
            <person name="Sun Y."/>
            <person name="Wang M."/>
            <person name="Xu H."/>
        </authorList>
    </citation>
    <scope>NUCLEOTIDE SEQUENCE [LARGE SCALE GENOMIC DNA]</scope>
    <source>
        <strain evidence="3 4">CRI2_2</strain>
    </source>
</reference>
<dbReference type="RefSeq" id="WP_285905943.1">
    <property type="nucleotide sequence ID" value="NZ_JASUBC010000002.1"/>
</dbReference>
<comment type="caution">
    <text evidence="3">The sequence shown here is derived from an EMBL/GenBank/DDBJ whole genome shotgun (WGS) entry which is preliminary data.</text>
</comment>
<dbReference type="AlphaFoldDB" id="A0ABD4ZSZ0"/>
<gene>
    <name evidence="3" type="ORF">QRX88_08685</name>
</gene>
<evidence type="ECO:0000259" key="2">
    <source>
        <dbReference type="Pfam" id="PF20155"/>
    </source>
</evidence>
<feature type="transmembrane region" description="Helical" evidence="1">
    <location>
        <begin position="531"/>
        <end position="551"/>
    </location>
</feature>
<name>A0ABD4ZSZ0_ENTGA</name>
<dbReference type="InterPro" id="IPR013491">
    <property type="entry name" value="Tape_meas_N"/>
</dbReference>
<dbReference type="Pfam" id="PF20155">
    <property type="entry name" value="TMP_3"/>
    <property type="match status" value="1"/>
</dbReference>
<dbReference type="PANTHER" id="PTHR37813:SF1">
    <property type="entry name" value="FELS-2 PROPHAGE PROTEIN"/>
    <property type="match status" value="1"/>
</dbReference>
<dbReference type="EMBL" id="JASUBT010000005">
    <property type="protein sequence ID" value="MDL4935787.1"/>
    <property type="molecule type" value="Genomic_DNA"/>
</dbReference>
<proteinExistence type="predicted"/>
<protein>
    <submittedName>
        <fullName evidence="3">Tape measure protein</fullName>
    </submittedName>
</protein>
<evidence type="ECO:0000256" key="1">
    <source>
        <dbReference type="SAM" id="Phobius"/>
    </source>
</evidence>
<dbReference type="PANTHER" id="PTHR37813">
    <property type="entry name" value="FELS-2 PROPHAGE PROTEIN"/>
    <property type="match status" value="1"/>
</dbReference>
<dbReference type="SUPFAM" id="SSF48371">
    <property type="entry name" value="ARM repeat"/>
    <property type="match status" value="1"/>
</dbReference>
<sequence>MAVSSIKFKIAVDTKELSSSLKSAQSAFQSTANSAKSSSSILSGLGNGFKGIGSAALNAVSKIGKLALSVTVFKAVNSSINLVTSSVSGAIKRIDTLNNSTRVFENMGYSADQSSKMMKNLVASIKGLPTGLDSAVQGVQLLAAATGNLDKSQKVFSAINNGILGFGGNADMVNNAIVQLSQSFSNGKVDAETWNSMINSGMGVALKALASNMGMTMGQLKSGLSDGTVSVEAFQDALIDLNENGSEKMASLKQIALDSTKGISTSFENMKTAVTRGVGEVIKGIDNLLKDLTGKGISDWIQLIGDQFEGKLNDIAGLLGKFADPIKDSFGTLEKVFNAIKGLAETTWSGISKSLETVGGQFGSVLGKLADLIVNNMDTIESVVSTTVEIVTGVMLGIGDAVDELLPFFDGLIKGIGDFINGIKDMLPEGTSLTDFVRGLTPLLLKALIGFKMLKGGIGLASGAFKTFNKVFEGITKFRTFISAVKGGARAFESLSPAAKVLASTFKVVGSAVKVLSSVFITAFKAIGTAVMAHPIIAAIVAIIAIIVLLWNKCEWFRDGVIAVWEYIKKAWIVGVKAIGEWMSNLGQTISEIWDAIKLIFQLAVLAIWTVAVNTFNSIVDGISAAMDWISGVIETTLLLIELVWTTVWNGIKDFFVGLWEGIKSVCSTAVTAIGDGISAAWDVIKAVTSAVWNGIKDFFVGLWNGIKAVFSTVVNAISSFISGAWNTIKSVTSTVWQWIWNFLKTVVTGWKNIITSVVNAIKAVISSVWNGIKAVTSSVWNGIKSVISGAINGAKSIVSSVVSSVKSTVSSVWNGIKSTTSSVWNGIKSAMTSPITAAKNTIAGIINRVKSLFNFKLKFPSVSIPHIPLPHFSISGSFNPLKGQLPKIGIDWYQTGGIFTGASVIGVGENGDEAVVPLSNKSRMAPFAKAVSDMMKDEDSGNTTNNLTTGNRKVVLEFPFIVNGKEFYRATVDDLEELLNKRERLENRRKGKK</sequence>
<feature type="domain" description="Tape measure protein N-terminal" evidence="2">
    <location>
        <begin position="89"/>
        <end position="282"/>
    </location>
</feature>
<evidence type="ECO:0000313" key="3">
    <source>
        <dbReference type="EMBL" id="MDL4935787.1"/>
    </source>
</evidence>
<dbReference type="InterPro" id="IPR016024">
    <property type="entry name" value="ARM-type_fold"/>
</dbReference>
<accession>A0ABD4ZSZ0</accession>
<keyword evidence="1" id="KW-0812">Transmembrane</keyword>